<dbReference type="Ensembl" id="ENSHHUT00000066295.1">
    <property type="protein sequence ID" value="ENSHHUP00000064125.1"/>
    <property type="gene ID" value="ENSHHUG00000037862.1"/>
</dbReference>
<keyword evidence="8" id="KW-1185">Reference proteome</keyword>
<accession>A0A4W5PR66</accession>
<evidence type="ECO:0000256" key="5">
    <source>
        <dbReference type="SAM" id="MobiDB-lite"/>
    </source>
</evidence>
<sequence length="171" mass="18460">MRLSSFLLCASQPMLTFFSLALLVPIPGAHGHPHFPLAILPTLENPEWEADLLQLQASLDVPGAVAAAGLRSWGQLLELGPEDPRLALLSELVAENGWGQKGLMRGQRGDLERRPLGPFPGHPMDTLHYQEGGEEEGEGGGKRNEALTSIAGGLQAFNREKGGFGFRFGRK</sequence>
<evidence type="ECO:0000256" key="6">
    <source>
        <dbReference type="SAM" id="SignalP"/>
    </source>
</evidence>
<reference evidence="7" key="3">
    <citation type="submission" date="2025-09" db="UniProtKB">
        <authorList>
            <consortium name="Ensembl"/>
        </authorList>
    </citation>
    <scope>IDENTIFICATION</scope>
</reference>
<evidence type="ECO:0000256" key="3">
    <source>
        <dbReference type="ARBA" id="ARBA00022525"/>
    </source>
</evidence>
<dbReference type="Proteomes" id="UP000314982">
    <property type="component" value="Unassembled WGS sequence"/>
</dbReference>
<evidence type="ECO:0000256" key="2">
    <source>
        <dbReference type="ARBA" id="ARBA00005516"/>
    </source>
</evidence>
<evidence type="ECO:0000256" key="4">
    <source>
        <dbReference type="ARBA" id="ARBA00022815"/>
    </source>
</evidence>
<keyword evidence="4" id="KW-0027">Amidation</keyword>
<dbReference type="InterPro" id="IPR024565">
    <property type="entry name" value="P518"/>
</dbReference>
<keyword evidence="6" id="KW-0732">Signal</keyword>
<comment type="subcellular location">
    <subcellularLocation>
        <location evidence="1">Secreted</location>
    </subcellularLocation>
</comment>
<dbReference type="GeneTree" id="ENSGT00980000199469"/>
<dbReference type="GO" id="GO:0005576">
    <property type="term" value="C:extracellular region"/>
    <property type="evidence" value="ECO:0007669"/>
    <property type="project" value="UniProtKB-SubCell"/>
</dbReference>
<evidence type="ECO:0000313" key="7">
    <source>
        <dbReference type="Ensembl" id="ENSHHUP00000064125.1"/>
    </source>
</evidence>
<organism evidence="7 8">
    <name type="scientific">Hucho hucho</name>
    <name type="common">huchen</name>
    <dbReference type="NCBI Taxonomy" id="62062"/>
    <lineage>
        <taxon>Eukaryota</taxon>
        <taxon>Metazoa</taxon>
        <taxon>Chordata</taxon>
        <taxon>Craniata</taxon>
        <taxon>Vertebrata</taxon>
        <taxon>Euteleostomi</taxon>
        <taxon>Actinopterygii</taxon>
        <taxon>Neopterygii</taxon>
        <taxon>Teleostei</taxon>
        <taxon>Protacanthopterygii</taxon>
        <taxon>Salmoniformes</taxon>
        <taxon>Salmonidae</taxon>
        <taxon>Salmoninae</taxon>
        <taxon>Hucho</taxon>
    </lineage>
</organism>
<name>A0A4W5PR66_9TELE</name>
<protein>
    <recommendedName>
        <fullName evidence="9">Pyroglutamylated RFamide peptide</fullName>
    </recommendedName>
</protein>
<feature type="region of interest" description="Disordered" evidence="5">
    <location>
        <begin position="114"/>
        <end position="143"/>
    </location>
</feature>
<dbReference type="GO" id="GO:0031854">
    <property type="term" value="F:orexigenic neuropeptide QRFP receptor binding"/>
    <property type="evidence" value="ECO:0007669"/>
    <property type="project" value="InterPro"/>
</dbReference>
<feature type="signal peptide" evidence="6">
    <location>
        <begin position="1"/>
        <end position="31"/>
    </location>
</feature>
<dbReference type="Pfam" id="PF11109">
    <property type="entry name" value="RFamide_26RFa"/>
    <property type="match status" value="1"/>
</dbReference>
<feature type="chain" id="PRO_5021418290" description="Pyroglutamylated RFamide peptide" evidence="6">
    <location>
        <begin position="32"/>
        <end position="171"/>
    </location>
</feature>
<keyword evidence="3" id="KW-0964">Secreted</keyword>
<reference evidence="7" key="2">
    <citation type="submission" date="2025-08" db="UniProtKB">
        <authorList>
            <consortium name="Ensembl"/>
        </authorList>
    </citation>
    <scope>IDENTIFICATION</scope>
</reference>
<dbReference type="AlphaFoldDB" id="A0A4W5PR66"/>
<comment type="similarity">
    <text evidence="2">Belongs to the RFamide neuropeptide family.</text>
</comment>
<reference evidence="8" key="1">
    <citation type="submission" date="2018-06" db="EMBL/GenBank/DDBJ databases">
        <title>Genome assembly of Danube salmon.</title>
        <authorList>
            <person name="Macqueen D.J."/>
            <person name="Gundappa M.K."/>
        </authorList>
    </citation>
    <scope>NUCLEOTIDE SEQUENCE [LARGE SCALE GENOMIC DNA]</scope>
</reference>
<evidence type="ECO:0000256" key="1">
    <source>
        <dbReference type="ARBA" id="ARBA00004613"/>
    </source>
</evidence>
<proteinExistence type="inferred from homology"/>
<evidence type="ECO:0000313" key="8">
    <source>
        <dbReference type="Proteomes" id="UP000314982"/>
    </source>
</evidence>
<evidence type="ECO:0008006" key="9">
    <source>
        <dbReference type="Google" id="ProtNLM"/>
    </source>
</evidence>